<dbReference type="Gene3D" id="1.10.1760.20">
    <property type="match status" value="1"/>
</dbReference>
<accession>F8DFU4</accession>
<feature type="transmembrane region" description="Helical" evidence="9">
    <location>
        <begin position="86"/>
        <end position="103"/>
    </location>
</feature>
<evidence type="ECO:0000256" key="7">
    <source>
        <dbReference type="ARBA" id="ARBA00023136"/>
    </source>
</evidence>
<dbReference type="Proteomes" id="UP000001502">
    <property type="component" value="Chromosome"/>
</dbReference>
<dbReference type="Pfam" id="PF02632">
    <property type="entry name" value="BioY"/>
    <property type="match status" value="1"/>
</dbReference>
<evidence type="ECO:0000313" key="10">
    <source>
        <dbReference type="EMBL" id="AEH55309.1"/>
    </source>
</evidence>
<dbReference type="KEGG" id="scp:HMPREF0833_10278"/>
<feature type="transmembrane region" description="Helical" evidence="9">
    <location>
        <begin position="151"/>
        <end position="174"/>
    </location>
</feature>
<comment type="subcellular location">
    <subcellularLocation>
        <location evidence="1 8">Cell membrane</location>
        <topology evidence="1 8">Multi-pass membrane protein</topology>
    </subcellularLocation>
</comment>
<evidence type="ECO:0000313" key="11">
    <source>
        <dbReference type="Proteomes" id="UP000001502"/>
    </source>
</evidence>
<dbReference type="GO" id="GO:0015225">
    <property type="term" value="F:biotin transmembrane transporter activity"/>
    <property type="evidence" value="ECO:0007669"/>
    <property type="project" value="UniProtKB-UniRule"/>
</dbReference>
<evidence type="ECO:0000256" key="2">
    <source>
        <dbReference type="ARBA" id="ARBA00010692"/>
    </source>
</evidence>
<keyword evidence="7 8" id="KW-0472">Membrane</keyword>
<sequence>MNKRLTDMKKIFPLVLISIGVAMISVLSQFTIPFGPIPLTLQTLMIGIIGTIYKPSHSFVTVCLYLLLGFLGFPVFAGGAGGASHFLGPTAGFLLFFPFRAWITSLFTNAKSSIFTIFFANLLSSALLFVSGAIGFMLITHTDLQKAFALVVAPFILADLIKLIIITITSKAIFASLKHHWYFK</sequence>
<dbReference type="AlphaFoldDB" id="F8DFU4"/>
<dbReference type="GO" id="GO:0005886">
    <property type="term" value="C:plasma membrane"/>
    <property type="evidence" value="ECO:0007669"/>
    <property type="project" value="UniProtKB-SubCell"/>
</dbReference>
<evidence type="ECO:0000256" key="3">
    <source>
        <dbReference type="ARBA" id="ARBA00022448"/>
    </source>
</evidence>
<dbReference type="PANTHER" id="PTHR34295:SF4">
    <property type="entry name" value="BIOTIN TRANSPORTER BIOY-RELATED"/>
    <property type="match status" value="1"/>
</dbReference>
<keyword evidence="4 8" id="KW-1003">Cell membrane</keyword>
<dbReference type="EMBL" id="CP002843">
    <property type="protein sequence ID" value="AEH55309.1"/>
    <property type="molecule type" value="Genomic_DNA"/>
</dbReference>
<comment type="similarity">
    <text evidence="2 8">Belongs to the BioY family.</text>
</comment>
<dbReference type="HOGENOM" id="CLU_077931_2_2_9"/>
<protein>
    <recommendedName>
        <fullName evidence="8">Biotin transporter</fullName>
    </recommendedName>
</protein>
<dbReference type="InterPro" id="IPR003784">
    <property type="entry name" value="BioY"/>
</dbReference>
<name>F8DFU4_STREP</name>
<keyword evidence="5 9" id="KW-0812">Transmembrane</keyword>
<evidence type="ECO:0000256" key="9">
    <source>
        <dbReference type="SAM" id="Phobius"/>
    </source>
</evidence>
<proteinExistence type="inferred from homology"/>
<feature type="transmembrane region" description="Helical" evidence="9">
    <location>
        <begin position="60"/>
        <end position="80"/>
    </location>
</feature>
<feature type="transmembrane region" description="Helical" evidence="9">
    <location>
        <begin position="12"/>
        <end position="30"/>
    </location>
</feature>
<reference evidence="11" key="1">
    <citation type="submission" date="2011-06" db="EMBL/GenBank/DDBJ databases">
        <title>Complete sequence of Streptococcus parasanguinis strain ATCC 15912.</title>
        <authorList>
            <person name="Muzny D."/>
            <person name="Qin X."/>
            <person name="Buhay C."/>
            <person name="Dugan-Rocha S."/>
            <person name="Ding Y."/>
            <person name="Chen G."/>
            <person name="Hawes A."/>
            <person name="Holder M."/>
            <person name="Jhangiani S."/>
            <person name="Johnson A."/>
            <person name="Khan Z."/>
            <person name="Li Z."/>
            <person name="Liu W."/>
            <person name="Liu X."/>
            <person name="Perez L."/>
            <person name="Shen H."/>
            <person name="Wang Q."/>
            <person name="Watt J."/>
            <person name="Xi L."/>
            <person name="Xin Y."/>
            <person name="Zhou J."/>
            <person name="Deng J."/>
            <person name="Jiang H."/>
            <person name="Liu Y."/>
            <person name="Qu J."/>
            <person name="Song X.-Z."/>
            <person name="Zhang L."/>
            <person name="Villasana D."/>
            <person name="Johnson A."/>
            <person name="Liu J."/>
            <person name="Liyanage D."/>
            <person name="Lorensuhewa L."/>
            <person name="Robinson T."/>
            <person name="Song A."/>
            <person name="Song B.-B."/>
            <person name="Dinh H."/>
            <person name="Thornton R."/>
            <person name="Coyle M."/>
            <person name="Francisco L."/>
            <person name="Jackson L."/>
            <person name="Javaid M."/>
            <person name="Korchina V."/>
            <person name="Kovar C."/>
            <person name="Mata R."/>
            <person name="Mathew T."/>
            <person name="Ngo R."/>
            <person name="Nguyen L."/>
            <person name="Nguyen N."/>
            <person name="Okwuonu G."/>
            <person name="Ongeri F."/>
            <person name="Pham C."/>
            <person name="Simmons D."/>
            <person name="Wilczek-Boney K."/>
            <person name="Hale W."/>
            <person name="Jakkamsetti A."/>
            <person name="Pham P."/>
            <person name="Ruth R."/>
            <person name="San Lucas F."/>
            <person name="Warren J."/>
            <person name="Zhang J."/>
            <person name="Zhao Z."/>
            <person name="Zhou C."/>
            <person name="Zhu D."/>
            <person name="Lee S."/>
            <person name="Bess C."/>
            <person name="Blankenburg K."/>
            <person name="Forbes L."/>
            <person name="Fu Q."/>
            <person name="Gubbala S."/>
            <person name="Hirani K."/>
            <person name="Jayaseelan J.C."/>
            <person name="Lara F."/>
            <person name="Munidasa M."/>
            <person name="Palculict T."/>
            <person name="Patil S."/>
            <person name="Pu L.-L."/>
            <person name="Saada N."/>
            <person name="Tang L."/>
            <person name="Weissenberger G."/>
            <person name="Zhu Y."/>
            <person name="Hemphill L."/>
            <person name="Shang Y."/>
            <person name="Youmans B."/>
            <person name="Ayvaz T."/>
            <person name="Ross M."/>
            <person name="Santibanez J."/>
            <person name="Aqrawi P."/>
            <person name="Gross S."/>
            <person name="Joshi V."/>
            <person name="Fowler G."/>
            <person name="Nazareth L."/>
            <person name="Reid J."/>
            <person name="Worley K."/>
            <person name="Petrosino J."/>
            <person name="Highlander S."/>
            <person name="Gibbs R."/>
        </authorList>
    </citation>
    <scope>NUCLEOTIDE SEQUENCE [LARGE SCALE GENOMIC DNA]</scope>
    <source>
        <strain evidence="11">ATCC 15912 / DSM 6778 / CIP 104372 / LMG 14537</strain>
    </source>
</reference>
<evidence type="ECO:0000256" key="4">
    <source>
        <dbReference type="ARBA" id="ARBA00022475"/>
    </source>
</evidence>
<organism evidence="10 11">
    <name type="scientific">Streptococcus parasanguinis (strain ATCC 15912 / DSM 6778 / CIP 104372 / LMG 14537)</name>
    <dbReference type="NCBI Taxonomy" id="760570"/>
    <lineage>
        <taxon>Bacteria</taxon>
        <taxon>Bacillati</taxon>
        <taxon>Bacillota</taxon>
        <taxon>Bacilli</taxon>
        <taxon>Lactobacillales</taxon>
        <taxon>Streptococcaceae</taxon>
        <taxon>Streptococcus</taxon>
    </lineage>
</organism>
<keyword evidence="6 9" id="KW-1133">Transmembrane helix</keyword>
<evidence type="ECO:0000256" key="6">
    <source>
        <dbReference type="ARBA" id="ARBA00022989"/>
    </source>
</evidence>
<evidence type="ECO:0000256" key="1">
    <source>
        <dbReference type="ARBA" id="ARBA00004651"/>
    </source>
</evidence>
<feature type="transmembrane region" description="Helical" evidence="9">
    <location>
        <begin position="115"/>
        <end position="139"/>
    </location>
</feature>
<evidence type="ECO:0000256" key="5">
    <source>
        <dbReference type="ARBA" id="ARBA00022692"/>
    </source>
</evidence>
<dbReference type="PIRSF" id="PIRSF016661">
    <property type="entry name" value="BioY"/>
    <property type="match status" value="1"/>
</dbReference>
<keyword evidence="3 8" id="KW-0813">Transport</keyword>
<gene>
    <name evidence="10" type="ordered locus">HMPREF0833_10278</name>
</gene>
<evidence type="ECO:0000256" key="8">
    <source>
        <dbReference type="PIRNR" id="PIRNR016661"/>
    </source>
</evidence>
<dbReference type="PANTHER" id="PTHR34295">
    <property type="entry name" value="BIOTIN TRANSPORTER BIOY"/>
    <property type="match status" value="1"/>
</dbReference>